<dbReference type="HOGENOM" id="CLU_000022_59_2_1"/>
<keyword evidence="7" id="KW-0599">Photoprotein</keyword>
<evidence type="ECO:0000313" key="12">
    <source>
        <dbReference type="Proteomes" id="UP000009022"/>
    </source>
</evidence>
<evidence type="ECO:0000259" key="10">
    <source>
        <dbReference type="Pfam" id="PF13193"/>
    </source>
</evidence>
<keyword evidence="6" id="KW-0455">Luminescence</keyword>
<dbReference type="eggNOG" id="KOG1176">
    <property type="taxonomic scope" value="Eukaryota"/>
</dbReference>
<dbReference type="PANTHER" id="PTHR24096">
    <property type="entry name" value="LONG-CHAIN-FATTY-ACID--COA LIGASE"/>
    <property type="match status" value="1"/>
</dbReference>
<dbReference type="Pfam" id="PF00501">
    <property type="entry name" value="AMP-binding"/>
    <property type="match status" value="1"/>
</dbReference>
<dbReference type="SUPFAM" id="SSF56801">
    <property type="entry name" value="Acetyl-CoA synthetase-like"/>
    <property type="match status" value="1"/>
</dbReference>
<dbReference type="OrthoDB" id="10253869at2759"/>
<keyword evidence="5" id="KW-0067">ATP-binding</keyword>
<dbReference type="InterPro" id="IPR020845">
    <property type="entry name" value="AMP-binding_CS"/>
</dbReference>
<dbReference type="Gene3D" id="3.30.300.30">
    <property type="match status" value="1"/>
</dbReference>
<dbReference type="PANTHER" id="PTHR24096:SF422">
    <property type="entry name" value="BCDNA.GH02901"/>
    <property type="match status" value="1"/>
</dbReference>
<accession>B3RK46</accession>
<keyword evidence="12" id="KW-1185">Reference proteome</keyword>
<dbReference type="InterPro" id="IPR025110">
    <property type="entry name" value="AMP-bd_C"/>
</dbReference>
<dbReference type="PROSITE" id="PS00455">
    <property type="entry name" value="AMP_BINDING"/>
    <property type="match status" value="1"/>
</dbReference>
<sequence length="536" mass="58893">MSSEIVIRSPVPDIELPENANIYEYVCRNFSEYGEKPAITDANSDRTINYNQLLDMIRRFGSALLRMGMKKGDVFAIYSPNLPEFAVAIYGIIAVGGVATTVNPLYSAEELIKQLKLSGANYILGFPSNAANVMKAKESLGFKEAYVFGEVEGLTPFKKLLEDDGSLFATDPSADPDDVVLIPYSSGTTGLPKGVMLTHRNLCSNIIQLLTPEFSIFKPDGPNLGLLPWYHIYGFTVVLAGTLSRGGHLVSMLRFDLQVFLNSIEKYKIKYANLVPPIYILLTKSPVIENFDLSSMKESISGAAPLDAKTSVAVKQRLGLELVRQGKYGFGMTELSPVSHLVRRIDGDSSQGSIGHCLPNTLAKIVDVETGESLGTGKDGELCIKGPQVMKGYFNNPEATANTIDKDGWLHTGDIGHYNEDKKFYIVDRLKELIKYKGFQVPPAELEGILISNPKIADAAVIGVPDFEAGELPKAFIVKCGDITEEEVMDYVASKVGPHKKLRGGVEFLEKIPKSTSGKILRRELRRKELEKQNNL</sequence>
<dbReference type="Gene3D" id="3.40.50.12780">
    <property type="entry name" value="N-terminal domain of ligase-like"/>
    <property type="match status" value="1"/>
</dbReference>
<evidence type="ECO:0000256" key="2">
    <source>
        <dbReference type="ARBA" id="ARBA00012532"/>
    </source>
</evidence>
<evidence type="ECO:0000313" key="11">
    <source>
        <dbReference type="EMBL" id="EDV28567.1"/>
    </source>
</evidence>
<evidence type="ECO:0000256" key="3">
    <source>
        <dbReference type="ARBA" id="ARBA00019043"/>
    </source>
</evidence>
<dbReference type="EC" id="1.13.12.7" evidence="2"/>
<dbReference type="CTD" id="6748984"/>
<comment type="similarity">
    <text evidence="1">Belongs to the ATP-dependent AMP-binding enzyme family.</text>
</comment>
<dbReference type="PhylomeDB" id="B3RK46"/>
<dbReference type="Proteomes" id="UP000009022">
    <property type="component" value="Unassembled WGS sequence"/>
</dbReference>
<dbReference type="KEGG" id="tad:TRIADDRAFT_20283"/>
<proteinExistence type="inferred from homology"/>
<dbReference type="GO" id="GO:0016405">
    <property type="term" value="F:CoA-ligase activity"/>
    <property type="evidence" value="ECO:0000318"/>
    <property type="project" value="GO_Central"/>
</dbReference>
<feature type="domain" description="AMP-binding enzyme C-terminal" evidence="10">
    <location>
        <begin position="445"/>
        <end position="519"/>
    </location>
</feature>
<evidence type="ECO:0000256" key="8">
    <source>
        <dbReference type="ARBA" id="ARBA00048497"/>
    </source>
</evidence>
<reference evidence="11 12" key="1">
    <citation type="journal article" date="2008" name="Nature">
        <title>The Trichoplax genome and the nature of placozoans.</title>
        <authorList>
            <person name="Srivastava M."/>
            <person name="Begovic E."/>
            <person name="Chapman J."/>
            <person name="Putnam N.H."/>
            <person name="Hellsten U."/>
            <person name="Kawashima T."/>
            <person name="Kuo A."/>
            <person name="Mitros T."/>
            <person name="Salamov A."/>
            <person name="Carpenter M.L."/>
            <person name="Signorovitch A.Y."/>
            <person name="Moreno M.A."/>
            <person name="Kamm K."/>
            <person name="Grimwood J."/>
            <person name="Schmutz J."/>
            <person name="Shapiro H."/>
            <person name="Grigoriev I.V."/>
            <person name="Buss L.W."/>
            <person name="Schierwater B."/>
            <person name="Dellaporta S.L."/>
            <person name="Rokhsar D.S."/>
        </authorList>
    </citation>
    <scope>NUCLEOTIDE SEQUENCE [LARGE SCALE GENOMIC DNA]</scope>
    <source>
        <strain evidence="11 12">Grell-BS-1999</strain>
    </source>
</reference>
<dbReference type="GeneID" id="6748984"/>
<comment type="catalytic activity">
    <reaction evidence="8">
        <text>firefly D-luciferin + ATP + O2 = firefly oxyluciferin + hnu + AMP + CO2 + diphosphate</text>
        <dbReference type="Rhea" id="RHEA:10732"/>
        <dbReference type="ChEBI" id="CHEBI:15379"/>
        <dbReference type="ChEBI" id="CHEBI:16526"/>
        <dbReference type="ChEBI" id="CHEBI:16792"/>
        <dbReference type="ChEBI" id="CHEBI:30212"/>
        <dbReference type="ChEBI" id="CHEBI:30616"/>
        <dbReference type="ChEBI" id="CHEBI:33019"/>
        <dbReference type="ChEBI" id="CHEBI:58038"/>
        <dbReference type="ChEBI" id="CHEBI:456215"/>
        <dbReference type="EC" id="1.13.12.7"/>
    </reaction>
</comment>
<dbReference type="InterPro" id="IPR000873">
    <property type="entry name" value="AMP-dep_synth/lig_dom"/>
</dbReference>
<dbReference type="OMA" id="RDPYTCG"/>
<dbReference type="RefSeq" id="XP_002107769.1">
    <property type="nucleotide sequence ID" value="XM_002107733.1"/>
</dbReference>
<gene>
    <name evidence="11" type="ORF">TRIADDRAFT_20283</name>
</gene>
<evidence type="ECO:0000256" key="7">
    <source>
        <dbReference type="ARBA" id="ARBA00023262"/>
    </source>
</evidence>
<feature type="domain" description="AMP-dependent synthetase/ligase" evidence="9">
    <location>
        <begin position="31"/>
        <end position="394"/>
    </location>
</feature>
<dbReference type="STRING" id="10228.B3RK46"/>
<dbReference type="GO" id="GO:0005524">
    <property type="term" value="F:ATP binding"/>
    <property type="evidence" value="ECO:0007669"/>
    <property type="project" value="UniProtKB-KW"/>
</dbReference>
<organism evidence="11 12">
    <name type="scientific">Trichoplax adhaerens</name>
    <name type="common">Trichoplax reptans</name>
    <dbReference type="NCBI Taxonomy" id="10228"/>
    <lineage>
        <taxon>Eukaryota</taxon>
        <taxon>Metazoa</taxon>
        <taxon>Placozoa</taxon>
        <taxon>Uniplacotomia</taxon>
        <taxon>Trichoplacea</taxon>
        <taxon>Trichoplacidae</taxon>
        <taxon>Trichoplax</taxon>
    </lineage>
</organism>
<dbReference type="EMBL" id="DS985241">
    <property type="protein sequence ID" value="EDV28567.1"/>
    <property type="molecule type" value="Genomic_DNA"/>
</dbReference>
<evidence type="ECO:0000256" key="4">
    <source>
        <dbReference type="ARBA" id="ARBA00022741"/>
    </source>
</evidence>
<evidence type="ECO:0000256" key="1">
    <source>
        <dbReference type="ARBA" id="ARBA00006432"/>
    </source>
</evidence>
<dbReference type="GO" id="GO:0008218">
    <property type="term" value="P:bioluminescence"/>
    <property type="evidence" value="ECO:0007669"/>
    <property type="project" value="UniProtKB-KW"/>
</dbReference>
<evidence type="ECO:0000259" key="9">
    <source>
        <dbReference type="Pfam" id="PF00501"/>
    </source>
</evidence>
<keyword evidence="4" id="KW-0547">Nucleotide-binding</keyword>
<protein>
    <recommendedName>
        <fullName evidence="3">Luciferin 4-monooxygenase</fullName>
        <ecNumber evidence="2">1.13.12.7</ecNumber>
    </recommendedName>
</protein>
<dbReference type="InterPro" id="IPR045851">
    <property type="entry name" value="AMP-bd_C_sf"/>
</dbReference>
<dbReference type="Pfam" id="PF13193">
    <property type="entry name" value="AMP-binding_C"/>
    <property type="match status" value="1"/>
</dbReference>
<dbReference type="AlphaFoldDB" id="B3RK46"/>
<evidence type="ECO:0000256" key="6">
    <source>
        <dbReference type="ARBA" id="ARBA00023223"/>
    </source>
</evidence>
<evidence type="ECO:0000256" key="5">
    <source>
        <dbReference type="ARBA" id="ARBA00022840"/>
    </source>
</evidence>
<dbReference type="InterPro" id="IPR042099">
    <property type="entry name" value="ANL_N_sf"/>
</dbReference>
<dbReference type="FunFam" id="3.40.50.12780:FF:000003">
    <property type="entry name" value="Long-chain-fatty-acid--CoA ligase FadD"/>
    <property type="match status" value="1"/>
</dbReference>
<dbReference type="InParanoid" id="B3RK46"/>
<dbReference type="FunCoup" id="B3RK46">
    <property type="interactions" value="751"/>
</dbReference>
<dbReference type="FunFam" id="3.30.300.30:FF:000007">
    <property type="entry name" value="4-coumarate--CoA ligase 2"/>
    <property type="match status" value="1"/>
</dbReference>
<name>B3RK46_TRIAD</name>